<dbReference type="Pfam" id="PF12639">
    <property type="entry name" value="Colicin-DNase"/>
    <property type="match status" value="1"/>
</dbReference>
<evidence type="ECO:0000313" key="2">
    <source>
        <dbReference type="Proteomes" id="UP000225766"/>
    </source>
</evidence>
<gene>
    <name evidence="1" type="ORF">COD19_29410</name>
</gene>
<comment type="caution">
    <text evidence="1">The sequence shown here is derived from an EMBL/GenBank/DDBJ whole genome shotgun (WGS) entry which is preliminary data.</text>
</comment>
<sequence length="120" mass="13081">GVPDFSPVAKAQFEIEYMLGGTGKHGTKARTINFKQADQKLTEQLNNSPELASKFGMTPGKIKAGDIADYREEYKLTWHELNDVKTIQLVPSEINGKFGHLGGVGEINAGAFKPGEFANK</sequence>
<dbReference type="RefSeq" id="WP_141552171.1">
    <property type="nucleotide sequence ID" value="NZ_NUMG01000093.1"/>
</dbReference>
<organism evidence="1 2">
    <name type="scientific">Bacillus cereus</name>
    <dbReference type="NCBI Taxonomy" id="1396"/>
    <lineage>
        <taxon>Bacteria</taxon>
        <taxon>Bacillati</taxon>
        <taxon>Bacillota</taxon>
        <taxon>Bacilli</taxon>
        <taxon>Bacillales</taxon>
        <taxon>Bacillaceae</taxon>
        <taxon>Bacillus</taxon>
        <taxon>Bacillus cereus group</taxon>
    </lineage>
</organism>
<name>A0A2C1LAH2_BACCE</name>
<protein>
    <submittedName>
        <fullName evidence="1">Cytoplasmic protein</fullName>
    </submittedName>
</protein>
<evidence type="ECO:0000313" key="1">
    <source>
        <dbReference type="EMBL" id="PGT94848.1"/>
    </source>
</evidence>
<feature type="non-terminal residue" evidence="1">
    <location>
        <position position="1"/>
    </location>
</feature>
<dbReference type="AlphaFoldDB" id="A0A2C1LAH2"/>
<dbReference type="Proteomes" id="UP000225766">
    <property type="component" value="Unassembled WGS sequence"/>
</dbReference>
<reference evidence="1 2" key="1">
    <citation type="submission" date="2017-09" db="EMBL/GenBank/DDBJ databases">
        <title>Large-scale bioinformatics analysis of Bacillus genomes uncovers conserved roles of natural products in bacterial physiology.</title>
        <authorList>
            <consortium name="Agbiome Team Llc"/>
            <person name="Bleich R.M."/>
            <person name="Grubbs K.J."/>
            <person name="Santa Maria K.C."/>
            <person name="Allen S.E."/>
            <person name="Farag S."/>
            <person name="Shank E.A."/>
            <person name="Bowers A."/>
        </authorList>
    </citation>
    <scope>NUCLEOTIDE SEQUENCE [LARGE SCALE GENOMIC DNA]</scope>
    <source>
        <strain evidence="1 2">AFS040105</strain>
    </source>
</reference>
<proteinExistence type="predicted"/>
<dbReference type="EMBL" id="NUMG01000093">
    <property type="protein sequence ID" value="PGT94848.1"/>
    <property type="molecule type" value="Genomic_DNA"/>
</dbReference>
<accession>A0A2C1LAH2</accession>